<name>X0UL12_9ZZZZ</name>
<feature type="non-terminal residue" evidence="1">
    <location>
        <position position="1"/>
    </location>
</feature>
<dbReference type="Gene3D" id="1.25.10.10">
    <property type="entry name" value="Leucine-rich Repeat Variant"/>
    <property type="match status" value="2"/>
</dbReference>
<comment type="caution">
    <text evidence="1">The sequence shown here is derived from an EMBL/GenBank/DDBJ whole genome shotgun (WGS) entry which is preliminary data.</text>
</comment>
<dbReference type="InterPro" id="IPR004155">
    <property type="entry name" value="PBS_lyase_HEAT"/>
</dbReference>
<dbReference type="SUPFAM" id="SSF48371">
    <property type="entry name" value="ARM repeat"/>
    <property type="match status" value="1"/>
</dbReference>
<dbReference type="PANTHER" id="PTHR12697">
    <property type="entry name" value="PBS LYASE HEAT-LIKE PROTEIN"/>
    <property type="match status" value="1"/>
</dbReference>
<proteinExistence type="predicted"/>
<dbReference type="EMBL" id="BARS01027779">
    <property type="protein sequence ID" value="GAG01038.1"/>
    <property type="molecule type" value="Genomic_DNA"/>
</dbReference>
<dbReference type="PANTHER" id="PTHR12697:SF5">
    <property type="entry name" value="DEOXYHYPUSINE HYDROXYLASE"/>
    <property type="match status" value="1"/>
</dbReference>
<accession>X0UL12</accession>
<dbReference type="InterPro" id="IPR016024">
    <property type="entry name" value="ARM-type_fold"/>
</dbReference>
<dbReference type="InterPro" id="IPR011989">
    <property type="entry name" value="ARM-like"/>
</dbReference>
<protein>
    <recommendedName>
        <fullName evidence="2">HEAT repeat domain-containing protein</fullName>
    </recommendedName>
</protein>
<gene>
    <name evidence="1" type="ORF">S01H1_43601</name>
</gene>
<feature type="non-terminal residue" evidence="1">
    <location>
        <position position="264"/>
    </location>
</feature>
<evidence type="ECO:0008006" key="2">
    <source>
        <dbReference type="Google" id="ProtNLM"/>
    </source>
</evidence>
<dbReference type="SMART" id="SM00567">
    <property type="entry name" value="EZ_HEAT"/>
    <property type="match status" value="3"/>
</dbReference>
<evidence type="ECO:0000313" key="1">
    <source>
        <dbReference type="EMBL" id="GAG01038.1"/>
    </source>
</evidence>
<dbReference type="AlphaFoldDB" id="X0UL12"/>
<reference evidence="1" key="1">
    <citation type="journal article" date="2014" name="Front. Microbiol.">
        <title>High frequency of phylogenetically diverse reductive dehalogenase-homologous genes in deep subseafloor sedimentary metagenomes.</title>
        <authorList>
            <person name="Kawai M."/>
            <person name="Futagami T."/>
            <person name="Toyoda A."/>
            <person name="Takaki Y."/>
            <person name="Nishi S."/>
            <person name="Hori S."/>
            <person name="Arai W."/>
            <person name="Tsubouchi T."/>
            <person name="Morono Y."/>
            <person name="Uchiyama I."/>
            <person name="Ito T."/>
            <person name="Fujiyama A."/>
            <person name="Inagaki F."/>
            <person name="Takami H."/>
        </authorList>
    </citation>
    <scope>NUCLEOTIDE SEQUENCE</scope>
    <source>
        <strain evidence="1">Expedition CK06-06</strain>
    </source>
</reference>
<organism evidence="1">
    <name type="scientific">marine sediment metagenome</name>
    <dbReference type="NCBI Taxonomy" id="412755"/>
    <lineage>
        <taxon>unclassified sequences</taxon>
        <taxon>metagenomes</taxon>
        <taxon>ecological metagenomes</taxon>
    </lineage>
</organism>
<dbReference type="Pfam" id="PF13646">
    <property type="entry name" value="HEAT_2"/>
    <property type="match status" value="2"/>
</dbReference>
<dbReference type="GO" id="GO:0016491">
    <property type="term" value="F:oxidoreductase activity"/>
    <property type="evidence" value="ECO:0007669"/>
    <property type="project" value="TreeGrafter"/>
</dbReference>
<sequence length="264" mass="29535">QIGQARRCQIIARMVELAEESFELDYGALFRHCLHDTPPIVRRHAIDGLWEDDSADLVEPLVRLLSTDTDPGVRAAAAMSLGRFVFQAECDELDERRGALIRGALERTIEDPDEEVEVVRRAVESIAYINDQAVRRIIDRAYDHGDDHMRESAVFAMGRSADPFWAESVLAELYNDSPSMRYEAARACGELELRRAVGRLIDLIADPDLEVKIVAVWALGQIGGDRSRNTLECLSQGEDETLGAAASEALDEMRFLTHPMDLLL</sequence>